<evidence type="ECO:0000313" key="3">
    <source>
        <dbReference type="Proteomes" id="UP000007431"/>
    </source>
</evidence>
<feature type="non-terminal residue" evidence="2">
    <location>
        <position position="97"/>
    </location>
</feature>
<dbReference type="OrthoDB" id="2823549at2759"/>
<keyword evidence="1" id="KW-0732">Signal</keyword>
<organism evidence="3">
    <name type="scientific">Schizophyllum commune (strain H4-8 / FGSC 9210)</name>
    <name type="common">Split gill fungus</name>
    <dbReference type="NCBI Taxonomy" id="578458"/>
    <lineage>
        <taxon>Eukaryota</taxon>
        <taxon>Fungi</taxon>
        <taxon>Dikarya</taxon>
        <taxon>Basidiomycota</taxon>
        <taxon>Agaricomycotina</taxon>
        <taxon>Agaricomycetes</taxon>
        <taxon>Agaricomycetidae</taxon>
        <taxon>Agaricales</taxon>
        <taxon>Schizophyllaceae</taxon>
        <taxon>Schizophyllum</taxon>
    </lineage>
</organism>
<protein>
    <recommendedName>
        <fullName evidence="4">Small secreted protein</fullName>
    </recommendedName>
</protein>
<dbReference type="HOGENOM" id="CLU_183207_0_0_1"/>
<dbReference type="Proteomes" id="UP000007431">
    <property type="component" value="Unassembled WGS sequence"/>
</dbReference>
<evidence type="ECO:0000256" key="1">
    <source>
        <dbReference type="SAM" id="SignalP"/>
    </source>
</evidence>
<dbReference type="GeneID" id="9590412"/>
<proteinExistence type="predicted"/>
<accession>D8QDM4</accession>
<dbReference type="InParanoid" id="D8QDM4"/>
<gene>
    <name evidence="2" type="ORF">SCHCODRAFT_111960</name>
</gene>
<dbReference type="AlphaFoldDB" id="D8QDM4"/>
<evidence type="ECO:0000313" key="2">
    <source>
        <dbReference type="EMBL" id="EFI94010.1"/>
    </source>
</evidence>
<keyword evidence="3" id="KW-1185">Reference proteome</keyword>
<dbReference type="RefSeq" id="XP_003028913.1">
    <property type="nucleotide sequence ID" value="XM_003028867.1"/>
</dbReference>
<feature type="chain" id="PRO_5003120850" description="Small secreted protein" evidence="1">
    <location>
        <begin position="22"/>
        <end position="97"/>
    </location>
</feature>
<feature type="signal peptide" evidence="1">
    <location>
        <begin position="1"/>
        <end position="21"/>
    </location>
</feature>
<dbReference type="KEGG" id="scm:SCHCO_02671224"/>
<dbReference type="VEuPathDB" id="FungiDB:SCHCODRAFT_02671224"/>
<reference evidence="2 3" key="1">
    <citation type="journal article" date="2010" name="Nat. Biotechnol.">
        <title>Genome sequence of the model mushroom Schizophyllum commune.</title>
        <authorList>
            <person name="Ohm R.A."/>
            <person name="de Jong J.F."/>
            <person name="Lugones L.G."/>
            <person name="Aerts A."/>
            <person name="Kothe E."/>
            <person name="Stajich J.E."/>
            <person name="de Vries R.P."/>
            <person name="Record E."/>
            <person name="Levasseur A."/>
            <person name="Baker S.E."/>
            <person name="Bartholomew K.A."/>
            <person name="Coutinho P.M."/>
            <person name="Erdmann S."/>
            <person name="Fowler T.J."/>
            <person name="Gathman A.C."/>
            <person name="Lombard V."/>
            <person name="Henrissat B."/>
            <person name="Knabe N."/>
            <person name="Kuees U."/>
            <person name="Lilly W.W."/>
            <person name="Lindquist E."/>
            <person name="Lucas S."/>
            <person name="Magnuson J.K."/>
            <person name="Piumi F."/>
            <person name="Raudaskoski M."/>
            <person name="Salamov A."/>
            <person name="Schmutz J."/>
            <person name="Schwarze F.W.M.R."/>
            <person name="vanKuyk P.A."/>
            <person name="Horton J.S."/>
            <person name="Grigoriev I.V."/>
            <person name="Woesten H.A.B."/>
        </authorList>
    </citation>
    <scope>NUCLEOTIDE SEQUENCE [LARGE SCALE GENOMIC DNA]</scope>
    <source>
        <strain evidence="3">H4-8 / FGSC 9210</strain>
    </source>
</reference>
<sequence length="97" mass="10152">MYKFAVAIVAAFAVFFGQASAATLLADNPAVDACNGSNHYGEGHDCAFKSADGTAEGVCHKDGSGVLTCVTNQATLTNRTRQEGISLCGERRRVILL</sequence>
<dbReference type="EMBL" id="GL377310">
    <property type="protein sequence ID" value="EFI94010.1"/>
    <property type="molecule type" value="Genomic_DNA"/>
</dbReference>
<evidence type="ECO:0008006" key="4">
    <source>
        <dbReference type="Google" id="ProtNLM"/>
    </source>
</evidence>
<name>D8QDM4_SCHCM</name>